<evidence type="ECO:0000313" key="1">
    <source>
        <dbReference type="EMBL" id="CAG6472832.1"/>
    </source>
</evidence>
<accession>A0A8D8BCD4</accession>
<dbReference type="EMBL" id="HBUE01071505">
    <property type="protein sequence ID" value="CAG6472832.1"/>
    <property type="molecule type" value="Transcribed_RNA"/>
</dbReference>
<sequence>MGIVVRVRVAKMSEVRVGISCLQIRVKRLVLTAIFNLKKNPNPFRALLGSYLSSITQNKTKLFFREHRINVCGLYLQDQNNVLACFFQWVHLSVIGLRG</sequence>
<name>A0A8D8BCD4_CULPI</name>
<organism evidence="1">
    <name type="scientific">Culex pipiens</name>
    <name type="common">House mosquito</name>
    <dbReference type="NCBI Taxonomy" id="7175"/>
    <lineage>
        <taxon>Eukaryota</taxon>
        <taxon>Metazoa</taxon>
        <taxon>Ecdysozoa</taxon>
        <taxon>Arthropoda</taxon>
        <taxon>Hexapoda</taxon>
        <taxon>Insecta</taxon>
        <taxon>Pterygota</taxon>
        <taxon>Neoptera</taxon>
        <taxon>Endopterygota</taxon>
        <taxon>Diptera</taxon>
        <taxon>Nematocera</taxon>
        <taxon>Culicoidea</taxon>
        <taxon>Culicidae</taxon>
        <taxon>Culicinae</taxon>
        <taxon>Culicini</taxon>
        <taxon>Culex</taxon>
        <taxon>Culex</taxon>
    </lineage>
</organism>
<dbReference type="AlphaFoldDB" id="A0A8D8BCD4"/>
<reference evidence="1" key="1">
    <citation type="submission" date="2021-05" db="EMBL/GenBank/DDBJ databases">
        <authorList>
            <person name="Alioto T."/>
            <person name="Alioto T."/>
            <person name="Gomez Garrido J."/>
        </authorList>
    </citation>
    <scope>NUCLEOTIDE SEQUENCE</scope>
</reference>
<proteinExistence type="predicted"/>
<protein>
    <submittedName>
        <fullName evidence="1">(northern house mosquito) hypothetical protein</fullName>
    </submittedName>
</protein>